<evidence type="ECO:0000313" key="1">
    <source>
        <dbReference type="EMBL" id="CAB4045753.1"/>
    </source>
</evidence>
<accession>A0A6S7LVL0</accession>
<name>A0A6S7LVL0_PARCT</name>
<evidence type="ECO:0000313" key="2">
    <source>
        <dbReference type="Proteomes" id="UP001152795"/>
    </source>
</evidence>
<sequence>MASFCSVGFGSGNPSTLGASPTTTAAKNTTTILGTCTLASSPGVLTIEATTTKANVFDLNDPPVDKPGNADAKVVALNTINGIILRGNFGVTTTDAIGLEITNTSASAIVLNLTKKFIINSTATIQGSKSGFVLNGSLTIINADIENSGTIGGGVVIGESNKTAFPLRPGADTTTHKVVFTNTGKVTGGFDIKGKQAESTTNNGVTANAVATFELVNNSANASSITGDITLGSGSNITFKLTNTKGTISSDKITVTEINNSGDIGKNSTSLTITATELTNTGANATITATDINGSGAASKITNTSGGKITANAINKNNTLNIINKGNNSTITVTTKITATEISNTDGTITAQEIESDIDNSGKIGDSTAVTTITATEITNTSGGQITATTIGDKTTKPNIINKDSGSTITANTINATNIDNSGTINGDSSAASTITATNIKNSKNITKGGGKLTI</sequence>
<organism evidence="1 2">
    <name type="scientific">Paramuricea clavata</name>
    <name type="common">Red gorgonian</name>
    <name type="synonym">Violescent sea-whip</name>
    <dbReference type="NCBI Taxonomy" id="317549"/>
    <lineage>
        <taxon>Eukaryota</taxon>
        <taxon>Metazoa</taxon>
        <taxon>Cnidaria</taxon>
        <taxon>Anthozoa</taxon>
        <taxon>Octocorallia</taxon>
        <taxon>Malacalcyonacea</taxon>
        <taxon>Plexauridae</taxon>
        <taxon>Paramuricea</taxon>
    </lineage>
</organism>
<dbReference type="EMBL" id="CACRXK020041675">
    <property type="protein sequence ID" value="CAB4045753.1"/>
    <property type="molecule type" value="Genomic_DNA"/>
</dbReference>
<gene>
    <name evidence="1" type="ORF">PACLA_8A084986</name>
</gene>
<feature type="non-terminal residue" evidence="1">
    <location>
        <position position="455"/>
    </location>
</feature>
<comment type="caution">
    <text evidence="1">The sequence shown here is derived from an EMBL/GenBank/DDBJ whole genome shotgun (WGS) entry which is preliminary data.</text>
</comment>
<dbReference type="Proteomes" id="UP001152795">
    <property type="component" value="Unassembled WGS sequence"/>
</dbReference>
<dbReference type="AlphaFoldDB" id="A0A6S7LVL0"/>
<keyword evidence="2" id="KW-1185">Reference proteome</keyword>
<proteinExistence type="predicted"/>
<reference evidence="1" key="1">
    <citation type="submission" date="2020-04" db="EMBL/GenBank/DDBJ databases">
        <authorList>
            <person name="Alioto T."/>
            <person name="Alioto T."/>
            <person name="Gomez Garrido J."/>
        </authorList>
    </citation>
    <scope>NUCLEOTIDE SEQUENCE</scope>
    <source>
        <strain evidence="1">A484AB</strain>
    </source>
</reference>
<protein>
    <submittedName>
        <fullName evidence="1">Uncharacterized protein</fullName>
    </submittedName>
</protein>